<organism evidence="2">
    <name type="scientific">viral metagenome</name>
    <dbReference type="NCBI Taxonomy" id="1070528"/>
    <lineage>
        <taxon>unclassified sequences</taxon>
        <taxon>metagenomes</taxon>
        <taxon>organismal metagenomes</taxon>
    </lineage>
</organism>
<dbReference type="AlphaFoldDB" id="A0A6M3LZK9"/>
<protein>
    <submittedName>
        <fullName evidence="2">Uncharacterized protein</fullName>
    </submittedName>
</protein>
<accession>A0A6M3LZK9</accession>
<sequence length="465" mass="50821">MSEQTIKCTRSDCDTDIPLVKENLIVVRPEVPLLSAQCPECGKTRVLNKGVSKELSVLYFESELFNELEASEDGPLMPSMDLSQMVTETLKLLGYRGNRWDQKIKAIGEFVKDSSTYQNPQGLHTLLAAWKVDSQHIPMIVQKVFGSIESQPSQYNFNPNIGSMGPIPNYTGMPSKPVPMGAGYTMQQTPQGQVIIIPPAPPATPAPQPQRESDDTVTIVETVEDGKVVSRTIKQKASAQSGVPAAEQKSSADELKSVMDVLKDFGVIGSTTNPGPSPQAASPEITKTLEKISSVLATIGNERSSAHLDSTDRESAATTQYKNELKALNDEIKKMREDQHKVEMSSLKDEVSAMRRLVENAPANGLSDFQFGVDSKQKNLKMISDVVASTGNKIVEPLIELQMMQGRFNGLLAVRQLELEDKVAPGTYLSALATKQDVPDEVVSNTLKTWRERAGSVRESDGDVE</sequence>
<feature type="coiled-coil region" evidence="1">
    <location>
        <begin position="318"/>
        <end position="345"/>
    </location>
</feature>
<reference evidence="2" key="1">
    <citation type="submission" date="2020-03" db="EMBL/GenBank/DDBJ databases">
        <title>The deep terrestrial virosphere.</title>
        <authorList>
            <person name="Holmfeldt K."/>
            <person name="Nilsson E."/>
            <person name="Simone D."/>
            <person name="Lopez-Fernandez M."/>
            <person name="Wu X."/>
            <person name="de Brujin I."/>
            <person name="Lundin D."/>
            <person name="Andersson A."/>
            <person name="Bertilsson S."/>
            <person name="Dopson M."/>
        </authorList>
    </citation>
    <scope>NUCLEOTIDE SEQUENCE</scope>
    <source>
        <strain evidence="2">MM171A02138</strain>
    </source>
</reference>
<dbReference type="EMBL" id="MT143561">
    <property type="protein sequence ID" value="QJA98205.1"/>
    <property type="molecule type" value="Genomic_DNA"/>
</dbReference>
<evidence type="ECO:0000256" key="1">
    <source>
        <dbReference type="SAM" id="Coils"/>
    </source>
</evidence>
<evidence type="ECO:0000313" key="2">
    <source>
        <dbReference type="EMBL" id="QJA98205.1"/>
    </source>
</evidence>
<name>A0A6M3LZK9_9ZZZZ</name>
<proteinExistence type="predicted"/>
<gene>
    <name evidence="2" type="ORF">MM171A02138_0007</name>
</gene>
<keyword evidence="1" id="KW-0175">Coiled coil</keyword>